<gene>
    <name evidence="2" type="ORF">AWC06_11830</name>
</gene>
<dbReference type="InterPro" id="IPR041698">
    <property type="entry name" value="Methyltransf_25"/>
</dbReference>
<keyword evidence="2" id="KW-0808">Transferase</keyword>
<dbReference type="OrthoDB" id="8385759at2"/>
<comment type="caution">
    <text evidence="2">The sequence shown here is derived from an EMBL/GenBank/DDBJ whole genome shotgun (WGS) entry which is preliminary data.</text>
</comment>
<keyword evidence="3" id="KW-1185">Reference proteome</keyword>
<evidence type="ECO:0000259" key="1">
    <source>
        <dbReference type="Pfam" id="PF13649"/>
    </source>
</evidence>
<dbReference type="GO" id="GO:0008168">
    <property type="term" value="F:methyltransferase activity"/>
    <property type="evidence" value="ECO:0007669"/>
    <property type="project" value="UniProtKB-KW"/>
</dbReference>
<feature type="domain" description="Methyltransferase" evidence="1">
    <location>
        <begin position="58"/>
        <end position="152"/>
    </location>
</feature>
<sequence length="277" mass="30788">MLDAGTRTKLAANQRNWDARAPIHARSKFYGIGNRDPLSWFAPFEWRDLGPLEGREVVHLQCHLGTETMAIALKGAHAIGLDFSGVSVQEARRAASRAALAIEYVQADVYEAVEALGAERFDIVYTGKGALCYLPDLMAWAQTVARLLKPGGFLYLVEFHPLFNALGPTQTPGYADDLVIRHDYLEGRGPIERDSSHSYTDGPALAGDTLHYEWAHGLGDVITAIAQTGFIIESLTETCLLPWPRWPRMVQTDDGWWAMPESEPRFPVLYGLKAYKT</sequence>
<dbReference type="Gene3D" id="3.40.50.150">
    <property type="entry name" value="Vaccinia Virus protein VP39"/>
    <property type="match status" value="1"/>
</dbReference>
<dbReference type="RefSeq" id="WP_139819958.1">
    <property type="nucleotide sequence ID" value="NZ_LQOW01000014.1"/>
</dbReference>
<accession>A0A1X1UZ72</accession>
<evidence type="ECO:0000313" key="3">
    <source>
        <dbReference type="Proteomes" id="UP000194000"/>
    </source>
</evidence>
<evidence type="ECO:0000313" key="2">
    <source>
        <dbReference type="EMBL" id="ORV62115.1"/>
    </source>
</evidence>
<dbReference type="Pfam" id="PF13649">
    <property type="entry name" value="Methyltransf_25"/>
    <property type="match status" value="1"/>
</dbReference>
<name>A0A1X1UZ72_9MYCO</name>
<dbReference type="CDD" id="cd02440">
    <property type="entry name" value="AdoMet_MTases"/>
    <property type="match status" value="1"/>
</dbReference>
<dbReference type="Proteomes" id="UP000194000">
    <property type="component" value="Unassembled WGS sequence"/>
</dbReference>
<organism evidence="2 3">
    <name type="scientific">Mycobacterium fragae</name>
    <dbReference type="NCBI Taxonomy" id="1260918"/>
    <lineage>
        <taxon>Bacteria</taxon>
        <taxon>Bacillati</taxon>
        <taxon>Actinomycetota</taxon>
        <taxon>Actinomycetes</taxon>
        <taxon>Mycobacteriales</taxon>
        <taxon>Mycobacteriaceae</taxon>
        <taxon>Mycobacterium</taxon>
    </lineage>
</organism>
<dbReference type="SUPFAM" id="SSF53335">
    <property type="entry name" value="S-adenosyl-L-methionine-dependent methyltransferases"/>
    <property type="match status" value="1"/>
</dbReference>
<protein>
    <submittedName>
        <fullName evidence="2">Methyltransferase type 12</fullName>
    </submittedName>
</protein>
<dbReference type="AlphaFoldDB" id="A0A1X1UZ72"/>
<keyword evidence="2" id="KW-0489">Methyltransferase</keyword>
<dbReference type="STRING" id="1260918.AWC06_11830"/>
<proteinExistence type="predicted"/>
<dbReference type="GO" id="GO:0032259">
    <property type="term" value="P:methylation"/>
    <property type="evidence" value="ECO:0007669"/>
    <property type="project" value="UniProtKB-KW"/>
</dbReference>
<dbReference type="EMBL" id="LQOW01000014">
    <property type="protein sequence ID" value="ORV62115.1"/>
    <property type="molecule type" value="Genomic_DNA"/>
</dbReference>
<reference evidence="2 3" key="1">
    <citation type="submission" date="2016-01" db="EMBL/GenBank/DDBJ databases">
        <title>The new phylogeny of the genus Mycobacterium.</title>
        <authorList>
            <person name="Tarcisio F."/>
            <person name="Conor M."/>
            <person name="Antonella G."/>
            <person name="Elisabetta G."/>
            <person name="Giulia F.S."/>
            <person name="Sara T."/>
            <person name="Anna F."/>
            <person name="Clotilde B."/>
            <person name="Roberto B."/>
            <person name="Veronica D.S."/>
            <person name="Fabio R."/>
            <person name="Monica P."/>
            <person name="Olivier J."/>
            <person name="Enrico T."/>
            <person name="Nicola S."/>
        </authorList>
    </citation>
    <scope>NUCLEOTIDE SEQUENCE [LARGE SCALE GENOMIC DNA]</scope>
    <source>
        <strain evidence="2 3">DSM 45731</strain>
    </source>
</reference>
<dbReference type="InterPro" id="IPR029063">
    <property type="entry name" value="SAM-dependent_MTases_sf"/>
</dbReference>